<dbReference type="GeneTree" id="ENSGT00390000016268"/>
<accession>M3XLC0</accession>
<keyword evidence="2" id="KW-1185">Reference proteome</keyword>
<dbReference type="InParanoid" id="M3XLC0"/>
<gene>
    <name evidence="1" type="primary">LOC102360520</name>
</gene>
<dbReference type="PANTHER" id="PTHR36872:SF1">
    <property type="entry name" value="GENE 5901-RELATED"/>
    <property type="match status" value="1"/>
</dbReference>
<dbReference type="eggNOG" id="ENOG502S08J">
    <property type="taxonomic scope" value="Eukaryota"/>
</dbReference>
<reference evidence="2" key="1">
    <citation type="submission" date="2011-08" db="EMBL/GenBank/DDBJ databases">
        <title>The draft genome of Latimeria chalumnae.</title>
        <authorList>
            <person name="Di Palma F."/>
            <person name="Alfoldi J."/>
            <person name="Johnson J."/>
            <person name="Berlin A."/>
            <person name="Gnerre S."/>
            <person name="Jaffe D."/>
            <person name="MacCallum I."/>
            <person name="Young S."/>
            <person name="Walker B.J."/>
            <person name="Lander E."/>
            <person name="Lindblad-Toh K."/>
        </authorList>
    </citation>
    <scope>NUCLEOTIDE SEQUENCE [LARGE SCALE GENOMIC DNA]</scope>
    <source>
        <strain evidence="2">Wild caught</strain>
    </source>
</reference>
<evidence type="ECO:0000313" key="2">
    <source>
        <dbReference type="Proteomes" id="UP000008672"/>
    </source>
</evidence>
<dbReference type="Ensembl" id="ENSLACT00000025970.1">
    <property type="protein sequence ID" value="ENSLACP00000023526.1"/>
    <property type="gene ID" value="ENSLACG00000022425.1"/>
</dbReference>
<reference evidence="1" key="2">
    <citation type="submission" date="2025-08" db="UniProtKB">
        <authorList>
            <consortium name="Ensembl"/>
        </authorList>
    </citation>
    <scope>IDENTIFICATION</scope>
</reference>
<organism evidence="1 2">
    <name type="scientific">Latimeria chalumnae</name>
    <name type="common">Coelacanth</name>
    <dbReference type="NCBI Taxonomy" id="7897"/>
    <lineage>
        <taxon>Eukaryota</taxon>
        <taxon>Metazoa</taxon>
        <taxon>Chordata</taxon>
        <taxon>Craniata</taxon>
        <taxon>Vertebrata</taxon>
        <taxon>Euteleostomi</taxon>
        <taxon>Coelacanthiformes</taxon>
        <taxon>Coelacanthidae</taxon>
        <taxon>Latimeria</taxon>
    </lineage>
</organism>
<dbReference type="FunCoup" id="M3XLC0">
    <property type="interactions" value="2"/>
</dbReference>
<dbReference type="EMBL" id="AFYH01188998">
    <property type="status" value="NOT_ANNOTATED_CDS"/>
    <property type="molecule type" value="Genomic_DNA"/>
</dbReference>
<evidence type="ECO:0000313" key="1">
    <source>
        <dbReference type="Ensembl" id="ENSLACP00000023526.1"/>
    </source>
</evidence>
<dbReference type="EMBL" id="AFYH01188999">
    <property type="status" value="NOT_ANNOTATED_CDS"/>
    <property type="molecule type" value="Genomic_DNA"/>
</dbReference>
<dbReference type="EMBL" id="AFYH01189000">
    <property type="status" value="NOT_ANNOTATED_CDS"/>
    <property type="molecule type" value="Genomic_DNA"/>
</dbReference>
<sequence>MTEERLDIREADRTWEEVRNKVVGKLFGYDVAPVPYLEDASHYGLLTVIIKNTQNVHHRPWRAKSLFPVGVLQDLVQKPAEKQQQQQFPQENFIQTTSERATRITPVFQCEKTKFLGSGSERRIYVHIGDVQKKIALFLLTPGQVTLRSDLPWIGMTKSLYIIYEVFYSSCFQMTITEGHHCRELKVSQPLPIAFSYLKFAVSSKGVVGAQKDKKKAKFPAGASWVKTDSLYYSMLTTNPLDRPDLVLKEQPMKLRHSLSKGKLSGNIA</sequence>
<dbReference type="OMA" id="CTQEYSP"/>
<reference evidence="1" key="3">
    <citation type="submission" date="2025-09" db="UniProtKB">
        <authorList>
            <consortium name="Ensembl"/>
        </authorList>
    </citation>
    <scope>IDENTIFICATION</scope>
</reference>
<proteinExistence type="predicted"/>
<name>M3XLC0_LATCH</name>
<protein>
    <submittedName>
        <fullName evidence="1">Uncharacterized protein</fullName>
    </submittedName>
</protein>
<dbReference type="Pfam" id="PF15668">
    <property type="entry name" value="DUF4663"/>
    <property type="match status" value="1"/>
</dbReference>
<dbReference type="PANTHER" id="PTHR36872">
    <property type="entry name" value="GENE 5901-RELATED"/>
    <property type="match status" value="1"/>
</dbReference>
<dbReference type="Proteomes" id="UP000008672">
    <property type="component" value="Unassembled WGS sequence"/>
</dbReference>
<dbReference type="AlphaFoldDB" id="M3XLC0"/>
<dbReference type="HOGENOM" id="CLU_968206_0_0_1"/>
<dbReference type="InterPro" id="IPR031366">
    <property type="entry name" value="DUF4663"/>
</dbReference>